<dbReference type="EMBL" id="DS985286">
    <property type="protein sequence ID" value="EDV19117.1"/>
    <property type="molecule type" value="Genomic_DNA"/>
</dbReference>
<dbReference type="RefSeq" id="XP_002118396.1">
    <property type="nucleotide sequence ID" value="XM_002118360.1"/>
</dbReference>
<dbReference type="PROSITE" id="PS50835">
    <property type="entry name" value="IG_LIKE"/>
    <property type="match status" value="3"/>
</dbReference>
<dbReference type="KEGG" id="tad:TRIADDRAFT_34144"/>
<keyword evidence="2" id="KW-1015">Disulfide bond</keyword>
<gene>
    <name evidence="5" type="ORF">TRIADDRAFT_34144</name>
</gene>
<dbReference type="Pfam" id="PF07679">
    <property type="entry name" value="I-set"/>
    <property type="match status" value="1"/>
</dbReference>
<dbReference type="InterPro" id="IPR003598">
    <property type="entry name" value="Ig_sub2"/>
</dbReference>
<dbReference type="InterPro" id="IPR007110">
    <property type="entry name" value="Ig-like_dom"/>
</dbReference>
<dbReference type="Gene3D" id="2.60.40.10">
    <property type="entry name" value="Immunoglobulins"/>
    <property type="match status" value="3"/>
</dbReference>
<feature type="domain" description="Ig-like" evidence="4">
    <location>
        <begin position="96"/>
        <end position="186"/>
    </location>
</feature>
<dbReference type="InterPro" id="IPR003599">
    <property type="entry name" value="Ig_sub"/>
</dbReference>
<proteinExistence type="predicted"/>
<dbReference type="CTD" id="6759611"/>
<dbReference type="InterPro" id="IPR036179">
    <property type="entry name" value="Ig-like_dom_sf"/>
</dbReference>
<dbReference type="SUPFAM" id="SSF48726">
    <property type="entry name" value="Immunoglobulin"/>
    <property type="match status" value="3"/>
</dbReference>
<keyword evidence="3" id="KW-0393">Immunoglobulin domain</keyword>
<dbReference type="FunCoup" id="B3SDS7">
    <property type="interactions" value="860"/>
</dbReference>
<protein>
    <recommendedName>
        <fullName evidence="4">Ig-like domain-containing protein</fullName>
    </recommendedName>
</protein>
<keyword evidence="6" id="KW-1185">Reference proteome</keyword>
<accession>B3SDS7</accession>
<evidence type="ECO:0000256" key="2">
    <source>
        <dbReference type="ARBA" id="ARBA00023157"/>
    </source>
</evidence>
<dbReference type="PIRSF" id="PIRSF000615">
    <property type="entry name" value="TyrPK_CSF1-R"/>
    <property type="match status" value="1"/>
</dbReference>
<evidence type="ECO:0000313" key="6">
    <source>
        <dbReference type="Proteomes" id="UP000009022"/>
    </source>
</evidence>
<dbReference type="InterPro" id="IPR013783">
    <property type="entry name" value="Ig-like_fold"/>
</dbReference>
<dbReference type="OMA" id="YCEASNE"/>
<reference evidence="5 6" key="1">
    <citation type="journal article" date="2008" name="Nature">
        <title>The Trichoplax genome and the nature of placozoans.</title>
        <authorList>
            <person name="Srivastava M."/>
            <person name="Begovic E."/>
            <person name="Chapman J."/>
            <person name="Putnam N.H."/>
            <person name="Hellsten U."/>
            <person name="Kawashima T."/>
            <person name="Kuo A."/>
            <person name="Mitros T."/>
            <person name="Salamov A."/>
            <person name="Carpenter M.L."/>
            <person name="Signorovitch A.Y."/>
            <person name="Moreno M.A."/>
            <person name="Kamm K."/>
            <person name="Grimwood J."/>
            <person name="Schmutz J."/>
            <person name="Shapiro H."/>
            <person name="Grigoriev I.V."/>
            <person name="Buss L.W."/>
            <person name="Schierwater B."/>
            <person name="Dellaporta S.L."/>
            <person name="Rokhsar D.S."/>
        </authorList>
    </citation>
    <scope>NUCLEOTIDE SEQUENCE [LARGE SCALE GENOMIC DNA]</scope>
    <source>
        <strain evidence="5 6">Grell-BS-1999</strain>
    </source>
</reference>
<dbReference type="Proteomes" id="UP000009022">
    <property type="component" value="Unassembled WGS sequence"/>
</dbReference>
<dbReference type="PhylomeDB" id="B3SDS7"/>
<evidence type="ECO:0000259" key="4">
    <source>
        <dbReference type="PROSITE" id="PS50835"/>
    </source>
</evidence>
<evidence type="ECO:0000313" key="5">
    <source>
        <dbReference type="EMBL" id="EDV19117.1"/>
    </source>
</evidence>
<dbReference type="FunFam" id="2.60.40.10:FF:000032">
    <property type="entry name" value="palladin isoform X1"/>
    <property type="match status" value="2"/>
</dbReference>
<dbReference type="AlphaFoldDB" id="B3SDS7"/>
<name>B3SDS7_TRIAD</name>
<feature type="non-terminal residue" evidence="5">
    <location>
        <position position="1"/>
    </location>
</feature>
<dbReference type="HOGENOM" id="CLU_051918_1_0_1"/>
<dbReference type="PANTHER" id="PTHR44170:SF54">
    <property type="entry name" value="FI24025P1"/>
    <property type="match status" value="1"/>
</dbReference>
<dbReference type="Pfam" id="PF13927">
    <property type="entry name" value="Ig_3"/>
    <property type="match status" value="2"/>
</dbReference>
<dbReference type="OrthoDB" id="5969272at2759"/>
<dbReference type="SMART" id="SM00408">
    <property type="entry name" value="IGc2"/>
    <property type="match status" value="3"/>
</dbReference>
<evidence type="ECO:0000256" key="3">
    <source>
        <dbReference type="ARBA" id="ARBA00023319"/>
    </source>
</evidence>
<dbReference type="SMART" id="SM00409">
    <property type="entry name" value="IG"/>
    <property type="match status" value="3"/>
</dbReference>
<dbReference type="eggNOG" id="KOG2408">
    <property type="taxonomic scope" value="Eukaryota"/>
</dbReference>
<sequence length="305" mass="34523">PRIIQHPKSVNIIYGKTLTLQCNGTSSPIANVTWLKDGNPLTSYDDIKLIENFYVYSRLTISNITTQDEGLYQCRYDNIIGSITSEVATVAIYDHPRIIQHPKNVNIIYGKTLTLQCNGTSSPIAKVTWLKDGNPLISYDDLKLIESFYVYSRLTISNITTQDEGLYQCRYDNIIGSITSEVATVTIYDSPRIVQYPTNTFVYEGNLTMLECNGTSSPISTVTWLKDGIALQNYKNITIIEKFYTYSRLVIPEVSNNDIGNYQCQYNNFLGSATSNKTFIDLIGKLIWFENVLKRYIAIDVTDTP</sequence>
<dbReference type="InterPro" id="IPR013098">
    <property type="entry name" value="Ig_I-set"/>
</dbReference>
<dbReference type="PANTHER" id="PTHR44170">
    <property type="entry name" value="PROTEIN SIDEKICK"/>
    <property type="match status" value="1"/>
</dbReference>
<organism evidence="5 6">
    <name type="scientific">Trichoplax adhaerens</name>
    <name type="common">Trichoplax reptans</name>
    <dbReference type="NCBI Taxonomy" id="10228"/>
    <lineage>
        <taxon>Eukaryota</taxon>
        <taxon>Metazoa</taxon>
        <taxon>Placozoa</taxon>
        <taxon>Uniplacotomia</taxon>
        <taxon>Trichoplacea</taxon>
        <taxon>Trichoplacidae</taxon>
        <taxon>Trichoplax</taxon>
    </lineage>
</organism>
<feature type="domain" description="Ig-like" evidence="4">
    <location>
        <begin position="191"/>
        <end position="280"/>
    </location>
</feature>
<keyword evidence="1" id="KW-0677">Repeat</keyword>
<evidence type="ECO:0000256" key="1">
    <source>
        <dbReference type="ARBA" id="ARBA00022737"/>
    </source>
</evidence>
<dbReference type="GO" id="GO:0016020">
    <property type="term" value="C:membrane"/>
    <property type="evidence" value="ECO:0007669"/>
    <property type="project" value="UniProtKB-SubCell"/>
</dbReference>
<feature type="domain" description="Ig-like" evidence="4">
    <location>
        <begin position="1"/>
        <end position="91"/>
    </location>
</feature>
<dbReference type="GeneID" id="6759611"/>
<dbReference type="STRING" id="10228.B3SDS7"/>
<dbReference type="InParanoid" id="B3SDS7"/>